<evidence type="ECO:0000313" key="3">
    <source>
        <dbReference type="EMBL" id="CAG2203894.1"/>
    </source>
</evidence>
<accession>A0A8S3R727</accession>
<evidence type="ECO:0000256" key="2">
    <source>
        <dbReference type="SAM" id="SignalP"/>
    </source>
</evidence>
<feature type="compositionally biased region" description="Polar residues" evidence="1">
    <location>
        <begin position="250"/>
        <end position="259"/>
    </location>
</feature>
<gene>
    <name evidence="3" type="ORF">MEDL_18332</name>
</gene>
<dbReference type="OrthoDB" id="6170852at2759"/>
<feature type="compositionally biased region" description="Basic and acidic residues" evidence="1">
    <location>
        <begin position="232"/>
        <end position="245"/>
    </location>
</feature>
<dbReference type="AlphaFoldDB" id="A0A8S3R727"/>
<feature type="region of interest" description="Disordered" evidence="1">
    <location>
        <begin position="232"/>
        <end position="259"/>
    </location>
</feature>
<organism evidence="3 4">
    <name type="scientific">Mytilus edulis</name>
    <name type="common">Blue mussel</name>
    <dbReference type="NCBI Taxonomy" id="6550"/>
    <lineage>
        <taxon>Eukaryota</taxon>
        <taxon>Metazoa</taxon>
        <taxon>Spiralia</taxon>
        <taxon>Lophotrochozoa</taxon>
        <taxon>Mollusca</taxon>
        <taxon>Bivalvia</taxon>
        <taxon>Autobranchia</taxon>
        <taxon>Pteriomorphia</taxon>
        <taxon>Mytilida</taxon>
        <taxon>Mytiloidea</taxon>
        <taxon>Mytilidae</taxon>
        <taxon>Mytilinae</taxon>
        <taxon>Mytilus</taxon>
    </lineage>
</organism>
<feature type="chain" id="PRO_5035730439" evidence="2">
    <location>
        <begin position="26"/>
        <end position="259"/>
    </location>
</feature>
<name>A0A8S3R727_MYTED</name>
<keyword evidence="2" id="KW-0732">Signal</keyword>
<feature type="signal peptide" evidence="2">
    <location>
        <begin position="1"/>
        <end position="25"/>
    </location>
</feature>
<proteinExistence type="predicted"/>
<protein>
    <submittedName>
        <fullName evidence="3">Uncharacterized protein</fullName>
    </submittedName>
</protein>
<evidence type="ECO:0000313" key="4">
    <source>
        <dbReference type="Proteomes" id="UP000683360"/>
    </source>
</evidence>
<reference evidence="3" key="1">
    <citation type="submission" date="2021-03" db="EMBL/GenBank/DDBJ databases">
        <authorList>
            <person name="Bekaert M."/>
        </authorList>
    </citation>
    <scope>NUCLEOTIDE SEQUENCE</scope>
</reference>
<keyword evidence="4" id="KW-1185">Reference proteome</keyword>
<dbReference type="Proteomes" id="UP000683360">
    <property type="component" value="Unassembled WGS sequence"/>
</dbReference>
<comment type="caution">
    <text evidence="3">The sequence shown here is derived from an EMBL/GenBank/DDBJ whole genome shotgun (WGS) entry which is preliminary data.</text>
</comment>
<dbReference type="EMBL" id="CAJPWZ010000931">
    <property type="protein sequence ID" value="CAG2203894.1"/>
    <property type="molecule type" value="Genomic_DNA"/>
</dbReference>
<evidence type="ECO:0000256" key="1">
    <source>
        <dbReference type="SAM" id="MobiDB-lite"/>
    </source>
</evidence>
<sequence length="259" mass="30494">MNSRFVCFIAMEFIVQMFLIQCVMAYKDRCPQFIERYLHINYTLTRGKCSEETPFHCLLKDNTEALKQSYYKNCKSWDWVSKGFHPVLRGEYIDYEECEAERYQPFNFLSNVNHQCYFVKSYCAEEGQIEHIIGDETSDRTCKCDNTNQYAFHTIPRNKMFCIPSEEECTCFQKTCPTNQTLNEVAHRDLEKVHDIKVAIPDQQSPKPEKSNDIDAQKEKIPVCETLTLPNDVDRKSDEYSESERHLKKMNQTGTCYPN</sequence>